<proteinExistence type="inferred from homology"/>
<dbReference type="GO" id="GO:0016853">
    <property type="term" value="F:isomerase activity"/>
    <property type="evidence" value="ECO:0007669"/>
    <property type="project" value="UniProtKB-KW"/>
</dbReference>
<sequence>MGDSFFGFNTNLPPLSEDEFLALKKQGKNSNNRNDQSQSYDHIDADVYDFATLRQELGVNEHDDFQDEQDDGLGDQLIEEGDDVNDLTFGDAPVGKDFDFSGNTQRFSNGISEEEAFYAKRKAYEDQQANQGKFRNPWAATPSRQPVSSSGIGRNFGEVKYWRWGCDGHGVSVSDMFMGMQASPMAPSKSIWGNFSSGLSPADNAGFSSLSGSQNSLSPFANASRRPQQQQQQPQFVGGMSPTTSAGFQQQQLHHQQQQQQQQRRPVTLEDIEADMRQQAANRYRNESPMNNGKGLNLAELEATLQQQQHQHQQQQQHQSPGQPQGEHGIPPFGFTQPDPMQILAMKQQQELKEQQLSMAREMKRREHHRKSQYDGLMTDQDKMYVNRIQLSQLASGDPYADDFYYQVYSSLRQRAGLPLQSSLPQNVANNTSESGRNGRRREENTMQRMQQQLQRIVNDAKRRPKQTQVSLEGALGKITSLTVRNPRQVLQVPSSNNSESTATSTAAASTATTGLPEAANKPVSVKPSATVDKRHVLKITEDMYTIVLELEQMRRQGPPQARHEDEQDEKDRIEAFNEKYAAKVEKIWKKLRLTETSETPFLVSLLSIAKGKKLIPRIVRQLNHDQNLALLTVFIDNFSRLQVCRHVIYPGTAVANVDEAKKQQFVSFEDVELFMNATAPPLLAFIAEAPLRIVDGLLHLLLDKNDILAVAQTKPGLAFLTMLLSRAEILKQGGGSLQGLAPPTPEEMNRWQELYGNLFNTLKGRYLTIFPSLYYLVPLNPNTPMMQLSLAVDDMYVWQFLAAMAVGASMDQQHILVTEVRDRVMDNIVLAKRNRLPLDQASHRISNVNLFLHALGLDASQVSVPL</sequence>
<dbReference type="GO" id="GO:0000932">
    <property type="term" value="C:P-body"/>
    <property type="evidence" value="ECO:0007669"/>
    <property type="project" value="UniProtKB-SubCell"/>
</dbReference>
<dbReference type="GO" id="GO:0000290">
    <property type="term" value="P:deadenylation-dependent decapping of nuclear-transcribed mRNA"/>
    <property type="evidence" value="ECO:0007669"/>
    <property type="project" value="InterPro"/>
</dbReference>
<evidence type="ECO:0000256" key="4">
    <source>
        <dbReference type="ARBA" id="ARBA00022490"/>
    </source>
</evidence>
<comment type="subcellular location">
    <subcellularLocation>
        <location evidence="2">Cytoplasm</location>
        <location evidence="2">P-body</location>
    </subcellularLocation>
    <subcellularLocation>
        <location evidence="1">Nucleus</location>
    </subcellularLocation>
</comment>
<dbReference type="PANTHER" id="PTHR21551:SF0">
    <property type="entry name" value="PROTEIN ASSOCIATED WITH TOPO II RELATED-1, ISOFORM A"/>
    <property type="match status" value="1"/>
</dbReference>
<reference evidence="9" key="1">
    <citation type="submission" date="2014-09" db="EMBL/GenBank/DDBJ databases">
        <title>Draft genome sequence of an oleaginous Mucoromycotina fungus Mucor ambiguus NBRC6742.</title>
        <authorList>
            <person name="Takeda I."/>
            <person name="Yamane N."/>
            <person name="Morita T."/>
            <person name="Tamano K."/>
            <person name="Machida M."/>
            <person name="Baker S."/>
            <person name="Koike H."/>
        </authorList>
    </citation>
    <scope>NUCLEOTIDE SEQUENCE</scope>
    <source>
        <strain evidence="9">NBRC 6742</strain>
    </source>
</reference>
<feature type="compositionally biased region" description="Low complexity" evidence="7">
    <location>
        <begin position="495"/>
        <end position="514"/>
    </location>
</feature>
<evidence type="ECO:0000256" key="1">
    <source>
        <dbReference type="ARBA" id="ARBA00004123"/>
    </source>
</evidence>
<dbReference type="AlphaFoldDB" id="A0A0C9N228"/>
<feature type="region of interest" description="Disordered" evidence="7">
    <location>
        <begin position="305"/>
        <end position="338"/>
    </location>
</feature>
<keyword evidence="9" id="KW-0413">Isomerase</keyword>
<evidence type="ECO:0000259" key="8">
    <source>
        <dbReference type="Pfam" id="PF09770"/>
    </source>
</evidence>
<evidence type="ECO:0000256" key="5">
    <source>
        <dbReference type="ARBA" id="ARBA00022884"/>
    </source>
</evidence>
<dbReference type="GO" id="GO:0003723">
    <property type="term" value="F:RNA binding"/>
    <property type="evidence" value="ECO:0007669"/>
    <property type="project" value="UniProtKB-KW"/>
</dbReference>
<evidence type="ECO:0000256" key="6">
    <source>
        <dbReference type="ARBA" id="ARBA00023242"/>
    </source>
</evidence>
<feature type="compositionally biased region" description="Low complexity" evidence="7">
    <location>
        <begin position="208"/>
        <end position="218"/>
    </location>
</feature>
<name>A0A0C9N228_9FUNG</name>
<evidence type="ECO:0000313" key="9">
    <source>
        <dbReference type="EMBL" id="GAN08658.1"/>
    </source>
</evidence>
<feature type="region of interest" description="Disordered" evidence="7">
    <location>
        <begin position="128"/>
        <end position="152"/>
    </location>
</feature>
<dbReference type="InterPro" id="IPR039900">
    <property type="entry name" value="Pat1-like"/>
</dbReference>
<feature type="domain" description="mRNA decay factor PAT1" evidence="8">
    <location>
        <begin position="224"/>
        <end position="860"/>
    </location>
</feature>
<feature type="domain" description="mRNA decay factor PAT1" evidence="8">
    <location>
        <begin position="4"/>
        <end position="132"/>
    </location>
</feature>
<evidence type="ECO:0000256" key="3">
    <source>
        <dbReference type="ARBA" id="ARBA00009138"/>
    </source>
</evidence>
<comment type="similarity">
    <text evidence="3">Belongs to the PAT1 family.</text>
</comment>
<feature type="compositionally biased region" description="Low complexity" evidence="7">
    <location>
        <begin position="249"/>
        <end position="263"/>
    </location>
</feature>
<feature type="region of interest" description="Disordered" evidence="7">
    <location>
        <begin position="420"/>
        <end position="447"/>
    </location>
</feature>
<dbReference type="EMBL" id="DF836505">
    <property type="protein sequence ID" value="GAN08658.1"/>
    <property type="molecule type" value="Genomic_DNA"/>
</dbReference>
<organism evidence="9">
    <name type="scientific">Mucor ambiguus</name>
    <dbReference type="NCBI Taxonomy" id="91626"/>
    <lineage>
        <taxon>Eukaryota</taxon>
        <taxon>Fungi</taxon>
        <taxon>Fungi incertae sedis</taxon>
        <taxon>Mucoromycota</taxon>
        <taxon>Mucoromycotina</taxon>
        <taxon>Mucoromycetes</taxon>
        <taxon>Mucorales</taxon>
        <taxon>Mucorineae</taxon>
        <taxon>Mucoraceae</taxon>
        <taxon>Mucor</taxon>
    </lineage>
</organism>
<dbReference type="GO" id="GO:0005634">
    <property type="term" value="C:nucleus"/>
    <property type="evidence" value="ECO:0007669"/>
    <property type="project" value="UniProtKB-SubCell"/>
</dbReference>
<dbReference type="PANTHER" id="PTHR21551">
    <property type="entry name" value="TOPOISOMERASE II-ASSOCIATED PROTEIN PAT1"/>
    <property type="match status" value="1"/>
</dbReference>
<feature type="compositionally biased region" description="Polar residues" evidence="7">
    <location>
        <begin position="142"/>
        <end position="152"/>
    </location>
</feature>
<dbReference type="Proteomes" id="UP000053815">
    <property type="component" value="Unassembled WGS sequence"/>
</dbReference>
<protein>
    <submittedName>
        <fullName evidence="9">Topoisomerase II-associated deadenylation-dependent mRNA-decapping factor</fullName>
    </submittedName>
</protein>
<dbReference type="STRING" id="91626.A0A0C9N228"/>
<evidence type="ECO:0000256" key="7">
    <source>
        <dbReference type="SAM" id="MobiDB-lite"/>
    </source>
</evidence>
<keyword evidence="4" id="KW-0963">Cytoplasm</keyword>
<feature type="region of interest" description="Disordered" evidence="7">
    <location>
        <begin position="488"/>
        <end position="523"/>
    </location>
</feature>
<gene>
    <name evidence="9" type="ORF">MAM1_0216c08173</name>
</gene>
<evidence type="ECO:0000256" key="2">
    <source>
        <dbReference type="ARBA" id="ARBA00004201"/>
    </source>
</evidence>
<keyword evidence="5" id="KW-0694">RNA-binding</keyword>
<accession>A0A0C9N228</accession>
<keyword evidence="10" id="KW-1185">Reference proteome</keyword>
<feature type="region of interest" description="Disordered" evidence="7">
    <location>
        <begin position="206"/>
        <end position="266"/>
    </location>
</feature>
<dbReference type="InterPro" id="IPR019167">
    <property type="entry name" value="PAT1_dom"/>
</dbReference>
<dbReference type="GO" id="GO:0033962">
    <property type="term" value="P:P-body assembly"/>
    <property type="evidence" value="ECO:0007669"/>
    <property type="project" value="TreeGrafter"/>
</dbReference>
<dbReference type="OrthoDB" id="74835at2759"/>
<evidence type="ECO:0000313" key="10">
    <source>
        <dbReference type="Proteomes" id="UP000053815"/>
    </source>
</evidence>
<dbReference type="Pfam" id="PF09770">
    <property type="entry name" value="PAT1"/>
    <property type="match status" value="2"/>
</dbReference>
<keyword evidence="6" id="KW-0539">Nucleus</keyword>
<feature type="compositionally biased region" description="Polar residues" evidence="7">
    <location>
        <begin position="420"/>
        <end position="429"/>
    </location>
</feature>
<feature type="compositionally biased region" description="Low complexity" evidence="7">
    <location>
        <begin position="306"/>
        <end position="319"/>
    </location>
</feature>